<accession>A3SHU2</accession>
<dbReference type="STRING" id="89187.ISM_01500"/>
<evidence type="ECO:0000313" key="1">
    <source>
        <dbReference type="EMBL" id="EAP76923.1"/>
    </source>
</evidence>
<reference evidence="1 2" key="1">
    <citation type="submission" date="2005-12" db="EMBL/GenBank/DDBJ databases">
        <authorList>
            <person name="Moran M.A."/>
            <person name="Ferriera S."/>
            <person name="Johnson J."/>
            <person name="Kravitz S."/>
            <person name="Halpern A."/>
            <person name="Remington K."/>
            <person name="Beeson K."/>
            <person name="Tran B."/>
            <person name="Rogers Y.-H."/>
            <person name="Friedman R."/>
            <person name="Venter J.C."/>
        </authorList>
    </citation>
    <scope>NUCLEOTIDE SEQUENCE [LARGE SCALE GENOMIC DNA]</scope>
    <source>
        <strain evidence="2">ATCC BAA-591 / DSM 15170 / ISM</strain>
    </source>
</reference>
<keyword evidence="2" id="KW-1185">Reference proteome</keyword>
<organism evidence="1 2">
    <name type="scientific">Roseovarius nubinhibens (strain ATCC BAA-591 / DSM 15170 / ISM)</name>
    <dbReference type="NCBI Taxonomy" id="89187"/>
    <lineage>
        <taxon>Bacteria</taxon>
        <taxon>Pseudomonadati</taxon>
        <taxon>Pseudomonadota</taxon>
        <taxon>Alphaproteobacteria</taxon>
        <taxon>Rhodobacterales</taxon>
        <taxon>Roseobacteraceae</taxon>
        <taxon>Roseovarius</taxon>
    </lineage>
</organism>
<evidence type="ECO:0008006" key="3">
    <source>
        <dbReference type="Google" id="ProtNLM"/>
    </source>
</evidence>
<evidence type="ECO:0000313" key="2">
    <source>
        <dbReference type="Proteomes" id="UP000005954"/>
    </source>
</evidence>
<dbReference type="RefSeq" id="WP_009812328.1">
    <property type="nucleotide sequence ID" value="NZ_CH724156.1"/>
</dbReference>
<proteinExistence type="predicted"/>
<comment type="caution">
    <text evidence="1">The sequence shown here is derived from an EMBL/GenBank/DDBJ whole genome shotgun (WGS) entry which is preliminary data.</text>
</comment>
<dbReference type="Proteomes" id="UP000005954">
    <property type="component" value="Unassembled WGS sequence"/>
</dbReference>
<name>A3SHU2_ROSNI</name>
<sequence length="109" mass="11067">MIRFAISYLLVLTLLLAGQITSLARGGGMTDVVMVLCGGEGIVPMPGDDRAHLPCDDCVVVAGLAVLPEVLAMVAPGASRGRAYALPVAQGYVDLGLAPVARGPPVARA</sequence>
<dbReference type="AlphaFoldDB" id="A3SHU2"/>
<dbReference type="EMBL" id="AALY01000001">
    <property type="protein sequence ID" value="EAP76923.1"/>
    <property type="molecule type" value="Genomic_DNA"/>
</dbReference>
<protein>
    <recommendedName>
        <fullName evidence="3">DUF2946 domain-containing protein</fullName>
    </recommendedName>
</protein>
<gene>
    <name evidence="1" type="ORF">ISM_01500</name>
</gene>
<dbReference type="HOGENOM" id="CLU_2181979_0_0_5"/>